<organism evidence="1 2">
    <name type="scientific">Haemonchus placei</name>
    <name type="common">Barber's pole worm</name>
    <dbReference type="NCBI Taxonomy" id="6290"/>
    <lineage>
        <taxon>Eukaryota</taxon>
        <taxon>Metazoa</taxon>
        <taxon>Ecdysozoa</taxon>
        <taxon>Nematoda</taxon>
        <taxon>Chromadorea</taxon>
        <taxon>Rhabditida</taxon>
        <taxon>Rhabditina</taxon>
        <taxon>Rhabditomorpha</taxon>
        <taxon>Strongyloidea</taxon>
        <taxon>Trichostrongylidae</taxon>
        <taxon>Haemonchus</taxon>
    </lineage>
</organism>
<dbReference type="EMBL" id="UZAF01019492">
    <property type="protein sequence ID" value="VDO60732.1"/>
    <property type="molecule type" value="Genomic_DNA"/>
</dbReference>
<keyword evidence="2" id="KW-1185">Reference proteome</keyword>
<dbReference type="AlphaFoldDB" id="A0A3P8AKY3"/>
<accession>A0A3P8AKY3</accession>
<gene>
    <name evidence="1" type="ORF">HPLM_LOCUS16590</name>
</gene>
<evidence type="ECO:0000313" key="2">
    <source>
        <dbReference type="Proteomes" id="UP000268014"/>
    </source>
</evidence>
<dbReference type="Proteomes" id="UP000268014">
    <property type="component" value="Unassembled WGS sequence"/>
</dbReference>
<proteinExistence type="predicted"/>
<name>A0A3P8AKY3_HAEPC</name>
<reference evidence="1 2" key="1">
    <citation type="submission" date="2018-11" db="EMBL/GenBank/DDBJ databases">
        <authorList>
            <consortium name="Pathogen Informatics"/>
        </authorList>
    </citation>
    <scope>NUCLEOTIDE SEQUENCE [LARGE SCALE GENOMIC DNA]</scope>
    <source>
        <strain evidence="1 2">MHpl1</strain>
    </source>
</reference>
<protein>
    <submittedName>
        <fullName evidence="1">Uncharacterized protein</fullName>
    </submittedName>
</protein>
<sequence length="39" mass="4927">MVRRLCREAIRTGITSRYRLHWNRITPFFWYLRRILGSM</sequence>
<evidence type="ECO:0000313" key="1">
    <source>
        <dbReference type="EMBL" id="VDO60732.1"/>
    </source>
</evidence>